<accession>A0ACC0PQQ0</accession>
<evidence type="ECO:0000313" key="2">
    <source>
        <dbReference type="Proteomes" id="UP001062846"/>
    </source>
</evidence>
<organism evidence="1 2">
    <name type="scientific">Rhododendron molle</name>
    <name type="common">Chinese azalea</name>
    <name type="synonym">Azalea mollis</name>
    <dbReference type="NCBI Taxonomy" id="49168"/>
    <lineage>
        <taxon>Eukaryota</taxon>
        <taxon>Viridiplantae</taxon>
        <taxon>Streptophyta</taxon>
        <taxon>Embryophyta</taxon>
        <taxon>Tracheophyta</taxon>
        <taxon>Spermatophyta</taxon>
        <taxon>Magnoliopsida</taxon>
        <taxon>eudicotyledons</taxon>
        <taxon>Gunneridae</taxon>
        <taxon>Pentapetalae</taxon>
        <taxon>asterids</taxon>
        <taxon>Ericales</taxon>
        <taxon>Ericaceae</taxon>
        <taxon>Ericoideae</taxon>
        <taxon>Rhodoreae</taxon>
        <taxon>Rhododendron</taxon>
    </lineage>
</organism>
<proteinExistence type="predicted"/>
<dbReference type="Proteomes" id="UP001062846">
    <property type="component" value="Chromosome 2"/>
</dbReference>
<dbReference type="EMBL" id="CM046389">
    <property type="protein sequence ID" value="KAI8567133.1"/>
    <property type="molecule type" value="Genomic_DNA"/>
</dbReference>
<name>A0ACC0PQQ0_RHOML</name>
<sequence>MSQGFMDLDATFFMWRERDSEVTRSVKKVTPNPRRIFFLFKHKLNQYTSCTMESQRKRVVWREPKAFCFCSGEGLAAVFEAIKKQKYLDQIKQVHCSAPSLMTIMPSNNI</sequence>
<comment type="caution">
    <text evidence="1">The sequence shown here is derived from an EMBL/GenBank/DDBJ whole genome shotgun (WGS) entry which is preliminary data.</text>
</comment>
<reference evidence="1" key="1">
    <citation type="submission" date="2022-02" db="EMBL/GenBank/DDBJ databases">
        <title>Plant Genome Project.</title>
        <authorList>
            <person name="Zhang R.-G."/>
        </authorList>
    </citation>
    <scope>NUCLEOTIDE SEQUENCE</scope>
    <source>
        <strain evidence="1">AT1</strain>
    </source>
</reference>
<protein>
    <submittedName>
        <fullName evidence="1">Uncharacterized protein</fullName>
    </submittedName>
</protein>
<keyword evidence="2" id="KW-1185">Reference proteome</keyword>
<evidence type="ECO:0000313" key="1">
    <source>
        <dbReference type="EMBL" id="KAI8567133.1"/>
    </source>
</evidence>
<gene>
    <name evidence="1" type="ORF">RHMOL_Rhmol02G0096800</name>
</gene>